<dbReference type="PIRSF" id="PIRSF006162">
    <property type="entry name" value="PgpA"/>
    <property type="match status" value="1"/>
</dbReference>
<protein>
    <recommendedName>
        <fullName evidence="1">Phosphatidylglycerophosphatase A</fullName>
        <ecNumber evidence="1">3.1.3.27</ecNumber>
    </recommendedName>
    <alternativeName>
        <fullName evidence="1">Phosphatidylglycerolphosphate phosphatase A</fullName>
    </alternativeName>
</protein>
<sequence>MNLTAPADAPRTETSPPPLLRPGWRFALSHPAHFIALGGGSGLSRLAPGTVGTLWAWALHAVLAPWFGDAAWATLIGLGTLVGWWACTVTARHMGVADSGHIVWDEIVAFWLVLWVAAPQGLMAELAAFGLFRFFDAVKFGPMAWADQRFKGFGPRGGFGILLDDFAAAFCTLLVLAFWRF</sequence>
<proteinExistence type="predicted"/>
<dbReference type="InterPro" id="IPR036681">
    <property type="entry name" value="PgpA-like_sf"/>
</dbReference>
<keyword evidence="1" id="KW-0460">Magnesium</keyword>
<feature type="transmembrane region" description="Helical" evidence="2">
    <location>
        <begin position="108"/>
        <end position="135"/>
    </location>
</feature>
<keyword evidence="1" id="KW-1208">Phospholipid metabolism</keyword>
<comment type="function">
    <text evidence="1">Lipid phosphatase which dephosphorylates phosphatidylglycerophosphate (PGP) to phosphatidylglycerol (PG).</text>
</comment>
<dbReference type="PANTHER" id="PTHR36305:SF1">
    <property type="entry name" value="PHOSPHATIDYLGLYCEROPHOSPHATASE A"/>
    <property type="match status" value="1"/>
</dbReference>
<evidence type="ECO:0000313" key="4">
    <source>
        <dbReference type="EMBL" id="GLS15154.1"/>
    </source>
</evidence>
<dbReference type="PANTHER" id="PTHR36305">
    <property type="entry name" value="PHOSPHATIDYLGLYCEROPHOSPHATASE A"/>
    <property type="match status" value="1"/>
</dbReference>
<feature type="transmembrane region" description="Helical" evidence="2">
    <location>
        <begin position="70"/>
        <end position="87"/>
    </location>
</feature>
<feature type="transmembrane region" description="Helical" evidence="2">
    <location>
        <begin position="159"/>
        <end position="179"/>
    </location>
</feature>
<comment type="subcellular location">
    <subcellularLocation>
        <location evidence="1">Cell inner membrane</location>
        <topology evidence="1">Multi-pass membrane protein</topology>
    </subcellularLocation>
</comment>
<comment type="cofactor">
    <cofactor evidence="1">
        <name>Mg(2+)</name>
        <dbReference type="ChEBI" id="CHEBI:18420"/>
    </cofactor>
</comment>
<comment type="catalytic activity">
    <reaction evidence="1">
        <text>a 1,2-diacyl-sn-glycero-3-phospho-(1'-sn-glycero-3'-phosphate) + H2O = a 1,2-diacyl-sn-glycero-3-phospho-(1'-sn-glycerol) + phosphate</text>
        <dbReference type="Rhea" id="RHEA:33751"/>
        <dbReference type="ChEBI" id="CHEBI:15377"/>
        <dbReference type="ChEBI" id="CHEBI:43474"/>
        <dbReference type="ChEBI" id="CHEBI:60110"/>
        <dbReference type="ChEBI" id="CHEBI:64716"/>
        <dbReference type="EC" id="3.1.3.27"/>
    </reaction>
</comment>
<dbReference type="Proteomes" id="UP001156903">
    <property type="component" value="Unassembled WGS sequence"/>
</dbReference>
<dbReference type="EMBL" id="BSPB01000021">
    <property type="protein sequence ID" value="GLS15154.1"/>
    <property type="molecule type" value="Genomic_DNA"/>
</dbReference>
<comment type="caution">
    <text evidence="4">The sequence shown here is derived from an EMBL/GenBank/DDBJ whole genome shotgun (WGS) entry which is preliminary data.</text>
</comment>
<keyword evidence="1 2" id="KW-0472">Membrane</keyword>
<dbReference type="InterPro" id="IPR007686">
    <property type="entry name" value="YutG/PgpA"/>
</dbReference>
<accession>A0ABQ6C5S1</accession>
<dbReference type="EC" id="3.1.3.27" evidence="1"/>
<dbReference type="SUPFAM" id="SSF101307">
    <property type="entry name" value="YutG-like"/>
    <property type="match status" value="1"/>
</dbReference>
<keyword evidence="1" id="KW-0443">Lipid metabolism</keyword>
<gene>
    <name evidence="4" type="ORF">GCM10007935_25870</name>
</gene>
<evidence type="ECO:0000313" key="5">
    <source>
        <dbReference type="Proteomes" id="UP001156903"/>
    </source>
</evidence>
<organism evidence="4 5">
    <name type="scientific">Hydrogenophaga electricum</name>
    <dbReference type="NCBI Taxonomy" id="1230953"/>
    <lineage>
        <taxon>Bacteria</taxon>
        <taxon>Pseudomonadati</taxon>
        <taxon>Pseudomonadota</taxon>
        <taxon>Betaproteobacteria</taxon>
        <taxon>Burkholderiales</taxon>
        <taxon>Comamonadaceae</taxon>
        <taxon>Hydrogenophaga</taxon>
    </lineage>
</organism>
<keyword evidence="1" id="KW-1003">Cell membrane</keyword>
<feature type="domain" description="YutG/PgpA" evidence="3">
    <location>
        <begin position="35"/>
        <end position="178"/>
    </location>
</feature>
<dbReference type="CDD" id="cd06971">
    <property type="entry name" value="PgpA"/>
    <property type="match status" value="1"/>
</dbReference>
<keyword evidence="1" id="KW-0378">Hydrolase</keyword>
<keyword evidence="1" id="KW-0595">Phospholipid degradation</keyword>
<comment type="pathway">
    <text evidence="1">Phospholipid metabolism; phosphatidylglycerol biosynthesis; phosphatidylglycerol from CDP-diacylglycerol: step 2/2.</text>
</comment>
<keyword evidence="5" id="KW-1185">Reference proteome</keyword>
<evidence type="ECO:0000259" key="3">
    <source>
        <dbReference type="Pfam" id="PF04608"/>
    </source>
</evidence>
<keyword evidence="1" id="KW-0442">Lipid degradation</keyword>
<evidence type="ECO:0000256" key="1">
    <source>
        <dbReference type="PIRNR" id="PIRNR006162"/>
    </source>
</evidence>
<reference evidence="5" key="1">
    <citation type="journal article" date="2019" name="Int. J. Syst. Evol. Microbiol.">
        <title>The Global Catalogue of Microorganisms (GCM) 10K type strain sequencing project: providing services to taxonomists for standard genome sequencing and annotation.</title>
        <authorList>
            <consortium name="The Broad Institute Genomics Platform"/>
            <consortium name="The Broad Institute Genome Sequencing Center for Infectious Disease"/>
            <person name="Wu L."/>
            <person name="Ma J."/>
        </authorList>
    </citation>
    <scope>NUCLEOTIDE SEQUENCE [LARGE SCALE GENOMIC DNA]</scope>
    <source>
        <strain evidence="5">NBRC 109341</strain>
    </source>
</reference>
<keyword evidence="1" id="KW-0997">Cell inner membrane</keyword>
<dbReference type="Pfam" id="PF04608">
    <property type="entry name" value="PgpA"/>
    <property type="match status" value="1"/>
</dbReference>
<keyword evidence="1 2" id="KW-0812">Transmembrane</keyword>
<keyword evidence="1" id="KW-0479">Metal-binding</keyword>
<dbReference type="InterPro" id="IPR026037">
    <property type="entry name" value="PgpA"/>
</dbReference>
<name>A0ABQ6C5S1_9BURK</name>
<keyword evidence="2" id="KW-1133">Transmembrane helix</keyword>
<dbReference type="RefSeq" id="WP_234267171.1">
    <property type="nucleotide sequence ID" value="NZ_BSPB01000021.1"/>
</dbReference>
<evidence type="ECO:0000256" key="2">
    <source>
        <dbReference type="SAM" id="Phobius"/>
    </source>
</evidence>